<dbReference type="OrthoDB" id="546755at2759"/>
<keyword evidence="3" id="KW-1185">Reference proteome</keyword>
<organism evidence="2 3">
    <name type="scientific">Tetrabaena socialis</name>
    <dbReference type="NCBI Taxonomy" id="47790"/>
    <lineage>
        <taxon>Eukaryota</taxon>
        <taxon>Viridiplantae</taxon>
        <taxon>Chlorophyta</taxon>
        <taxon>core chlorophytes</taxon>
        <taxon>Chlorophyceae</taxon>
        <taxon>CS clade</taxon>
        <taxon>Chlamydomonadales</taxon>
        <taxon>Tetrabaenaceae</taxon>
        <taxon>Tetrabaena</taxon>
    </lineage>
</organism>
<feature type="compositionally biased region" description="Low complexity" evidence="1">
    <location>
        <begin position="187"/>
        <end position="199"/>
    </location>
</feature>
<dbReference type="PANTHER" id="PTHR24410">
    <property type="entry name" value="HL07962P-RELATED"/>
    <property type="match status" value="1"/>
</dbReference>
<protein>
    <recommendedName>
        <fullName evidence="4">BACK domain-containing protein</fullName>
    </recommendedName>
</protein>
<evidence type="ECO:0008006" key="4">
    <source>
        <dbReference type="Google" id="ProtNLM"/>
    </source>
</evidence>
<sequence length="1119" mass="119960">MFLGSAHIARSIAEKFGCENDADCAIVFCVGGRLRGEDGGDGDCEGAGAADIEGDGAGARKARRVERAIGDPLPGHKFVLRCMSEQFRAQIDRWDGAGPKDVALAASSVPGRLVLRVSLNSEDEEPGARAAIGFGYTGRMQAGSILEALQVRRQGAYLQIEGLTNSSEAGCRQSPAAPVPMLQAGNSSSSSTTTTISSSPAGTNDQGRSPQPPVLEFFSCADVFPDPTIEEPSSVASFAAVLAPAKLALVRHFRDTLAVLNTPLLQQQLLALPAMAVEALLEAEDFATDTEANVLLLLATWLKANFEQTDAARRKRLCQLVRLVQLGQPYLASILPALAADFEVGADKGLPGAWLPMRCMEAALLNNISSAGDEQQQSKRRLWEAGFRKYDPTSPWYSRIPRPQRVPLRGLVYDWHITEQELMRQTREQLQPGESRFIVGTFADGLPCMAVDGLLWQPSIRVQHGEHDAGICLHCQVPDAYIVAGSRIGSEVVGVASLHAKFQVKTKRMSLTEVGPLPYISIGSHWESPTVLRLQQLPAEGGADPLAAWAEYLYFGKLSGRVTLMFPGNAHIARSIAKKFGCENDADCAIVFCVSGRLRGEDGGDVDCEGAGAADIEGDGAGARKARRVERAIGDPLPGHKFVLRCMSERFRAQIDRWDGAGPKDVALAASSVPGRLVLRVSLHSEDEEPGARAAVGFGYTGRLQAGSILEALQVRRQGGYLQIEGCTAACDEFITGRLQADSSSASTNVAGLDGQGGGPNLPVLAFFSCASRFLDPLPTEDPSSFAAVLASAHKALVRHFCSTLAVLNTPLLQQQLLALPAMAVEALLEAEDCATDTEASMLLLLATWLKVNFEHTDAARRKRLCRLVRLVQLGQPYLTSILPALAADFEAGADEGLPGAWLPMRCMEAALLSSISSAGSEQQRRLREAGCQKYDLASPWYSGTLRQQRVPSSGLAYDWHITEPELRQALEQLQPGESRFIVGTFADGLSCIAVDGLLWQPSIKVQHGEREVGVCLHCQVPEAYIVAGSRVGSELVGVASLNAQLGIMKNGTWVKVGPMPYILMGSRWESPAALCLRQLPAEGGADPLAAWAPYLLYGKLSGRVKLMPPPGVTLGFGF</sequence>
<evidence type="ECO:0000256" key="1">
    <source>
        <dbReference type="SAM" id="MobiDB-lite"/>
    </source>
</evidence>
<dbReference type="EMBL" id="PGGS01000618">
    <property type="protein sequence ID" value="PNH02641.1"/>
    <property type="molecule type" value="Genomic_DNA"/>
</dbReference>
<dbReference type="Proteomes" id="UP000236333">
    <property type="component" value="Unassembled WGS sequence"/>
</dbReference>
<feature type="region of interest" description="Disordered" evidence="1">
    <location>
        <begin position="169"/>
        <end position="211"/>
    </location>
</feature>
<comment type="caution">
    <text evidence="2">The sequence shown here is derived from an EMBL/GenBank/DDBJ whole genome shotgun (WGS) entry which is preliminary data.</text>
</comment>
<feature type="compositionally biased region" description="Polar residues" evidence="1">
    <location>
        <begin position="200"/>
        <end position="209"/>
    </location>
</feature>
<name>A0A2J7ZQU4_9CHLO</name>
<dbReference type="InterPro" id="IPR051481">
    <property type="entry name" value="BTB-POZ/Galectin-3-binding"/>
</dbReference>
<dbReference type="PANTHER" id="PTHR24410:SF23">
    <property type="entry name" value="BTB DOMAIN-CONTAINING PROTEIN-RELATED"/>
    <property type="match status" value="1"/>
</dbReference>
<proteinExistence type="predicted"/>
<accession>A0A2J7ZQU4</accession>
<dbReference type="AlphaFoldDB" id="A0A2J7ZQU4"/>
<reference evidence="2 3" key="1">
    <citation type="journal article" date="2017" name="Mol. Biol. Evol.">
        <title>The 4-celled Tetrabaena socialis nuclear genome reveals the essential components for genetic control of cell number at the origin of multicellularity in the volvocine lineage.</title>
        <authorList>
            <person name="Featherston J."/>
            <person name="Arakaki Y."/>
            <person name="Hanschen E.R."/>
            <person name="Ferris P.J."/>
            <person name="Michod R.E."/>
            <person name="Olson B.J.S.C."/>
            <person name="Nozaki H."/>
            <person name="Durand P.M."/>
        </authorList>
    </citation>
    <scope>NUCLEOTIDE SEQUENCE [LARGE SCALE GENOMIC DNA]</scope>
    <source>
        <strain evidence="2 3">NIES-571</strain>
    </source>
</reference>
<evidence type="ECO:0000313" key="3">
    <source>
        <dbReference type="Proteomes" id="UP000236333"/>
    </source>
</evidence>
<evidence type="ECO:0000313" key="2">
    <source>
        <dbReference type="EMBL" id="PNH02641.1"/>
    </source>
</evidence>
<gene>
    <name evidence="2" type="ORF">TSOC_011365</name>
</gene>